<reference evidence="8 9" key="1">
    <citation type="journal article" date="2017" name="Gigascience">
        <title>Draft genome of the honey bee ectoparasitic mite, Tropilaelaps mercedesae, is shaped by the parasitic life history.</title>
        <authorList>
            <person name="Dong X."/>
            <person name="Armstrong S.D."/>
            <person name="Xia D."/>
            <person name="Makepeace B.L."/>
            <person name="Darby A.C."/>
            <person name="Kadowaki T."/>
        </authorList>
    </citation>
    <scope>NUCLEOTIDE SEQUENCE [LARGE SCALE GENOMIC DNA]</scope>
    <source>
        <strain evidence="8">Wuxi-XJTLU</strain>
    </source>
</reference>
<evidence type="ECO:0000256" key="2">
    <source>
        <dbReference type="ARBA" id="ARBA00022679"/>
    </source>
</evidence>
<evidence type="ECO:0000259" key="7">
    <source>
        <dbReference type="Pfam" id="PF16575"/>
    </source>
</evidence>
<feature type="domain" description="Clp1 P-loop" evidence="7">
    <location>
        <begin position="499"/>
        <end position="662"/>
    </location>
</feature>
<keyword evidence="9" id="KW-1185">Reference proteome</keyword>
<dbReference type="InterPro" id="IPR027417">
    <property type="entry name" value="P-loop_NTPase"/>
</dbReference>
<dbReference type="InterPro" id="IPR032319">
    <property type="entry name" value="CLP1_P"/>
</dbReference>
<evidence type="ECO:0000256" key="5">
    <source>
        <dbReference type="ARBA" id="ARBA00022840"/>
    </source>
</evidence>
<dbReference type="GO" id="GO:0005634">
    <property type="term" value="C:nucleus"/>
    <property type="evidence" value="ECO:0007669"/>
    <property type="project" value="TreeGrafter"/>
</dbReference>
<keyword evidence="3" id="KW-0547">Nucleotide-binding</keyword>
<feature type="region of interest" description="Disordered" evidence="6">
    <location>
        <begin position="1"/>
        <end position="29"/>
    </location>
</feature>
<dbReference type="Pfam" id="PF16575">
    <property type="entry name" value="CLP1_P"/>
    <property type="match status" value="1"/>
</dbReference>
<evidence type="ECO:0000256" key="4">
    <source>
        <dbReference type="ARBA" id="ARBA00022777"/>
    </source>
</evidence>
<dbReference type="GO" id="GO:0000448">
    <property type="term" value="P:cleavage in ITS2 between 5.8S rRNA and LSU-rRNA of tricistronic rRNA transcript (SSU-rRNA, 5.8S rRNA, LSU-rRNA)"/>
    <property type="evidence" value="ECO:0007669"/>
    <property type="project" value="TreeGrafter"/>
</dbReference>
<dbReference type="OrthoDB" id="2405412at2759"/>
<dbReference type="Proteomes" id="UP000192247">
    <property type="component" value="Unassembled WGS sequence"/>
</dbReference>
<comment type="similarity">
    <text evidence="1">Belongs to the Clp1 family. NOL9/GRC3 subfamily.</text>
</comment>
<sequence length="811" mass="87811">MGKVRVTNGRPQREASLDDDSSTLGINKSRSIASTSAFNVSRAQLPLKRNSQTISAGGRKKKRICRSDATYHRTPVSEEEISAKRFCTERADLDARVDTSTPALLSADRSRTPNGALNPSSLNQAPGFSAKAGWSKGRFSDEGRNGKDSDFIDEESDPDVESENSDVSNEGVARSSSADSDGIAEDVDARRRRNGAPARNNSAGESIELRRRMRNILRSSDVGGDVDHAEAQGGSDDEEEDILSYSSGYSVNSARGDGTVACRQLRLDGGDRLPSGVRLFLHRGSALVALSDLATISFGGSAWLQVVRGSVRVYGIRLGPSDGPVHVESVPGSCLLITNGGPAGHNNNGCQTLHDRMQLMGAGLAVDKARELIQRFPRKTIIVLHRPAGVYRYTSLRPNFHLASDSTPENMWTDCRFYLVPFDGVRPLGSEKRLNDLTANLVKAAGRTTLRIAIIGSRGSGKSTTLRILCNRLIATELATDGDRRTHGENGVHTPVPIFVLDVDPGQTEFTPAACVSLVEVNHLLMGPPGAHQTKPRKSFLLGDSTAGARPEAYVAAVNSLMAYVHKELTFNHILVVNTMGWLNGIGDLLLGTVLDLVKPCKVLATSDDVVFPTMAWPAKEVHIDAPMVRLKPLEGVFTKDLYTKPVKAAEHRRATIVNYFGGLGILNSKTVSLLWNSVALHEVSGLCPPQELLRLINANVVALCRAPEDVIWKSKSDPTLPMLLKELIGVGYESLECFGFAFVRAVDMLRKTIHLVTPETEETVRSANALVHCTGLNLTDYLVLNQNRGTRQGPAPYSTGDCTSQAIREL</sequence>
<feature type="region of interest" description="Disordered" evidence="6">
    <location>
        <begin position="102"/>
        <end position="241"/>
    </location>
</feature>
<feature type="compositionally biased region" description="Basic and acidic residues" evidence="6">
    <location>
        <begin position="138"/>
        <end position="150"/>
    </location>
</feature>
<organism evidence="8 9">
    <name type="scientific">Tropilaelaps mercedesae</name>
    <dbReference type="NCBI Taxonomy" id="418985"/>
    <lineage>
        <taxon>Eukaryota</taxon>
        <taxon>Metazoa</taxon>
        <taxon>Ecdysozoa</taxon>
        <taxon>Arthropoda</taxon>
        <taxon>Chelicerata</taxon>
        <taxon>Arachnida</taxon>
        <taxon>Acari</taxon>
        <taxon>Parasitiformes</taxon>
        <taxon>Mesostigmata</taxon>
        <taxon>Gamasina</taxon>
        <taxon>Dermanyssoidea</taxon>
        <taxon>Laelapidae</taxon>
        <taxon>Tropilaelaps</taxon>
    </lineage>
</organism>
<dbReference type="GO" id="GO:0051731">
    <property type="term" value="F:polynucleotide 5'-hydroxyl-kinase activity"/>
    <property type="evidence" value="ECO:0007669"/>
    <property type="project" value="InterPro"/>
</dbReference>
<dbReference type="STRING" id="418985.A0A1V9X244"/>
<evidence type="ECO:0000256" key="3">
    <source>
        <dbReference type="ARBA" id="ARBA00022741"/>
    </source>
</evidence>
<dbReference type="PANTHER" id="PTHR12755">
    <property type="entry name" value="CLEAVAGE/POLYADENYLATION FACTOR IA SUBUNIT CLP1P"/>
    <property type="match status" value="1"/>
</dbReference>
<dbReference type="GO" id="GO:0005524">
    <property type="term" value="F:ATP binding"/>
    <property type="evidence" value="ECO:0007669"/>
    <property type="project" value="UniProtKB-KW"/>
</dbReference>
<feature type="compositionally biased region" description="Polar residues" evidence="6">
    <location>
        <begin position="112"/>
        <end position="126"/>
    </location>
</feature>
<feature type="compositionally biased region" description="Acidic residues" evidence="6">
    <location>
        <begin position="151"/>
        <end position="164"/>
    </location>
</feature>
<feature type="region of interest" description="Disordered" evidence="6">
    <location>
        <begin position="49"/>
        <end position="78"/>
    </location>
</feature>
<evidence type="ECO:0000256" key="1">
    <source>
        <dbReference type="ARBA" id="ARBA00011003"/>
    </source>
</evidence>
<dbReference type="SUPFAM" id="SSF52540">
    <property type="entry name" value="P-loop containing nucleoside triphosphate hydrolases"/>
    <property type="match status" value="1"/>
</dbReference>
<name>A0A1V9X244_9ACAR</name>
<dbReference type="Gene3D" id="3.40.50.300">
    <property type="entry name" value="P-loop containing nucleotide triphosphate hydrolases"/>
    <property type="match status" value="1"/>
</dbReference>
<proteinExistence type="inferred from homology"/>
<protein>
    <submittedName>
        <fullName evidence="8">Polynucleotide 5'-hydroxyl-kinase NOL9-like</fullName>
    </submittedName>
</protein>
<dbReference type="EMBL" id="MNPL01027871">
    <property type="protein sequence ID" value="OQR67655.1"/>
    <property type="molecule type" value="Genomic_DNA"/>
</dbReference>
<keyword evidence="2" id="KW-0808">Transferase</keyword>
<dbReference type="InterPro" id="IPR045116">
    <property type="entry name" value="Clp1/Grc3"/>
</dbReference>
<dbReference type="PANTHER" id="PTHR12755:SF3">
    <property type="entry name" value="POLYNUCLEOTIDE 5'-HYDROXYL-KINASE NOL9"/>
    <property type="match status" value="1"/>
</dbReference>
<gene>
    <name evidence="8" type="ORF">BIW11_13386</name>
</gene>
<evidence type="ECO:0000313" key="9">
    <source>
        <dbReference type="Proteomes" id="UP000192247"/>
    </source>
</evidence>
<dbReference type="InParanoid" id="A0A1V9X244"/>
<accession>A0A1V9X244</accession>
<dbReference type="AlphaFoldDB" id="A0A1V9X244"/>
<keyword evidence="4 8" id="KW-0418">Kinase</keyword>
<keyword evidence="5" id="KW-0067">ATP-binding</keyword>
<evidence type="ECO:0000313" key="8">
    <source>
        <dbReference type="EMBL" id="OQR67655.1"/>
    </source>
</evidence>
<evidence type="ECO:0000256" key="6">
    <source>
        <dbReference type="SAM" id="MobiDB-lite"/>
    </source>
</evidence>
<comment type="caution">
    <text evidence="8">The sequence shown here is derived from an EMBL/GenBank/DDBJ whole genome shotgun (WGS) entry which is preliminary data.</text>
</comment>